<dbReference type="EMBL" id="SKBQ01000022">
    <property type="protein sequence ID" value="TPX15233.1"/>
    <property type="molecule type" value="Genomic_DNA"/>
</dbReference>
<feature type="compositionally biased region" description="Polar residues" evidence="6">
    <location>
        <begin position="515"/>
        <end position="525"/>
    </location>
</feature>
<feature type="region of interest" description="Disordered" evidence="6">
    <location>
        <begin position="504"/>
        <end position="532"/>
    </location>
</feature>
<dbReference type="Pfam" id="PF04082">
    <property type="entry name" value="Fungal_trans"/>
    <property type="match status" value="1"/>
</dbReference>
<dbReference type="PANTHER" id="PTHR47338:SF10">
    <property type="entry name" value="TRANSCRIPTION FACTOR DOMAIN-CONTAINING PROTEIN-RELATED"/>
    <property type="match status" value="1"/>
</dbReference>
<evidence type="ECO:0000256" key="6">
    <source>
        <dbReference type="SAM" id="MobiDB-lite"/>
    </source>
</evidence>
<accession>A0A507B5Z3</accession>
<dbReference type="GO" id="GO:0008270">
    <property type="term" value="F:zinc ion binding"/>
    <property type="evidence" value="ECO:0007669"/>
    <property type="project" value="InterPro"/>
</dbReference>
<dbReference type="GO" id="GO:0005634">
    <property type="term" value="C:nucleus"/>
    <property type="evidence" value="ECO:0007669"/>
    <property type="project" value="UniProtKB-SubCell"/>
</dbReference>
<sequence>MVQLDPGYFDAVSVLNDLATAEPQPIFPDSWLVTPQDTLSIPEPSLTFDQEKSILDNYFAYIHPCMPILHRDKFRRQHEDGSANRDLLTVMLTMTAKILGRPNYWDELDFAASLQTHLHDRSVPSIDKAAAGRRPSLDDFREACLLAFYEFHQSPGEKAWLRIGNLTRKAHHYRLHQIDHRAGPLPCMANALDEEERDEWKVLWWCIFCLDSYSNITAAIPFVIQIDSIRTSLLADSGPLDGHGGARRPEILLPDEPDLLWKVAKEVLSLGRHVNFNMHIVTTALLRESATLYRLWYQAPSERLKSRIAAFETHTAALRLALPPWYLRTTRDVLHDESCEDYHARLICVLHINAAHLLTALSLPQQGADGEQATFRAKTLAYSQDIVAVVEQWDGQRSTGVDPAVCFIIYAALVVLQFHIDLLGGKEPKLDSRLGTCRTLLLLFLEQFAEFWYLPKFLIRSFNKYCQITHDKSGGSSALLKSFQVPLHPEWVANVSGMDLDMALPSPPEGDAPAQGSQDWGSRSWPNALGYT</sequence>
<organism evidence="8 9">
    <name type="scientific">Thyridium curvatum</name>
    <dbReference type="NCBI Taxonomy" id="1093900"/>
    <lineage>
        <taxon>Eukaryota</taxon>
        <taxon>Fungi</taxon>
        <taxon>Dikarya</taxon>
        <taxon>Ascomycota</taxon>
        <taxon>Pezizomycotina</taxon>
        <taxon>Sordariomycetes</taxon>
        <taxon>Sordariomycetidae</taxon>
        <taxon>Thyridiales</taxon>
        <taxon>Thyridiaceae</taxon>
        <taxon>Thyridium</taxon>
    </lineage>
</organism>
<keyword evidence="4" id="KW-0804">Transcription</keyword>
<dbReference type="CDD" id="cd12148">
    <property type="entry name" value="fungal_TF_MHR"/>
    <property type="match status" value="1"/>
</dbReference>
<evidence type="ECO:0000256" key="2">
    <source>
        <dbReference type="ARBA" id="ARBA00022723"/>
    </source>
</evidence>
<evidence type="ECO:0000256" key="1">
    <source>
        <dbReference type="ARBA" id="ARBA00004123"/>
    </source>
</evidence>
<comment type="subcellular location">
    <subcellularLocation>
        <location evidence="1">Nucleus</location>
    </subcellularLocation>
</comment>
<dbReference type="AlphaFoldDB" id="A0A507B5Z3"/>
<keyword evidence="3" id="KW-0805">Transcription regulation</keyword>
<evidence type="ECO:0000256" key="3">
    <source>
        <dbReference type="ARBA" id="ARBA00023015"/>
    </source>
</evidence>
<keyword evidence="9" id="KW-1185">Reference proteome</keyword>
<protein>
    <recommendedName>
        <fullName evidence="7">Xylanolytic transcriptional activator regulatory domain-containing protein</fullName>
    </recommendedName>
</protein>
<dbReference type="InterPro" id="IPR007219">
    <property type="entry name" value="XnlR_reg_dom"/>
</dbReference>
<proteinExistence type="predicted"/>
<keyword evidence="5" id="KW-0539">Nucleus</keyword>
<dbReference type="InParanoid" id="A0A507B5Z3"/>
<dbReference type="Proteomes" id="UP000319257">
    <property type="component" value="Unassembled WGS sequence"/>
</dbReference>
<dbReference type="GO" id="GO:0006351">
    <property type="term" value="P:DNA-templated transcription"/>
    <property type="evidence" value="ECO:0007669"/>
    <property type="project" value="InterPro"/>
</dbReference>
<keyword evidence="2" id="KW-0479">Metal-binding</keyword>
<dbReference type="STRING" id="1093900.A0A507B5Z3"/>
<dbReference type="GeneID" id="41971957"/>
<comment type="caution">
    <text evidence="8">The sequence shown here is derived from an EMBL/GenBank/DDBJ whole genome shotgun (WGS) entry which is preliminary data.</text>
</comment>
<feature type="domain" description="Xylanolytic transcriptional activator regulatory" evidence="7">
    <location>
        <begin position="159"/>
        <end position="240"/>
    </location>
</feature>
<evidence type="ECO:0000256" key="5">
    <source>
        <dbReference type="ARBA" id="ARBA00023242"/>
    </source>
</evidence>
<evidence type="ECO:0000313" key="8">
    <source>
        <dbReference type="EMBL" id="TPX15233.1"/>
    </source>
</evidence>
<dbReference type="GO" id="GO:0003677">
    <property type="term" value="F:DNA binding"/>
    <property type="evidence" value="ECO:0007669"/>
    <property type="project" value="InterPro"/>
</dbReference>
<evidence type="ECO:0000313" key="9">
    <source>
        <dbReference type="Proteomes" id="UP000319257"/>
    </source>
</evidence>
<gene>
    <name evidence="8" type="ORF">E0L32_004510</name>
</gene>
<reference evidence="8 9" key="1">
    <citation type="submission" date="2019-06" db="EMBL/GenBank/DDBJ databases">
        <title>Draft genome sequence of the filamentous fungus Phialemoniopsis curvata isolated from diesel fuel.</title>
        <authorList>
            <person name="Varaljay V.A."/>
            <person name="Lyon W.J."/>
            <person name="Crouch A.L."/>
            <person name="Drake C.E."/>
            <person name="Hollomon J.M."/>
            <person name="Nadeau L.J."/>
            <person name="Nunn H.S."/>
            <person name="Stevenson B.S."/>
            <person name="Bojanowski C.L."/>
            <person name="Crookes-Goodson W.J."/>
        </authorList>
    </citation>
    <scope>NUCLEOTIDE SEQUENCE [LARGE SCALE GENOMIC DNA]</scope>
    <source>
        <strain evidence="8 9">D216</strain>
    </source>
</reference>
<dbReference type="InterPro" id="IPR050815">
    <property type="entry name" value="TF_fung"/>
</dbReference>
<dbReference type="RefSeq" id="XP_030996944.1">
    <property type="nucleotide sequence ID" value="XM_031138929.1"/>
</dbReference>
<evidence type="ECO:0000259" key="7">
    <source>
        <dbReference type="SMART" id="SM00906"/>
    </source>
</evidence>
<dbReference type="GO" id="GO:0000981">
    <property type="term" value="F:DNA-binding transcription factor activity, RNA polymerase II-specific"/>
    <property type="evidence" value="ECO:0007669"/>
    <property type="project" value="InterPro"/>
</dbReference>
<dbReference type="SMART" id="SM00906">
    <property type="entry name" value="Fungal_trans"/>
    <property type="match status" value="1"/>
</dbReference>
<dbReference type="PANTHER" id="PTHR47338">
    <property type="entry name" value="ZN(II)2CYS6 TRANSCRIPTION FACTOR (EUROFUNG)-RELATED"/>
    <property type="match status" value="1"/>
</dbReference>
<evidence type="ECO:0000256" key="4">
    <source>
        <dbReference type="ARBA" id="ARBA00023163"/>
    </source>
</evidence>
<name>A0A507B5Z3_9PEZI</name>
<dbReference type="OrthoDB" id="3362851at2759"/>